<reference evidence="2" key="1">
    <citation type="submission" date="2020-04" db="EMBL/GenBank/DDBJ databases">
        <title>Deep metagenomics examines the oral microbiome during advanced dental caries in children, revealing novel taxa and co-occurrences with host molecules.</title>
        <authorList>
            <person name="Baker J.L."/>
            <person name="Morton J.T."/>
            <person name="Dinis M."/>
            <person name="Alvarez R."/>
            <person name="Tran N.C."/>
            <person name="Knight R."/>
            <person name="Edlund A."/>
        </authorList>
    </citation>
    <scope>NUCLEOTIDE SEQUENCE</scope>
    <source>
        <strain evidence="2">JCVI_38_bin.5</strain>
    </source>
</reference>
<dbReference type="EMBL" id="JABZGW010000061">
    <property type="protein sequence ID" value="MBF4807507.1"/>
    <property type="molecule type" value="Genomic_DNA"/>
</dbReference>
<dbReference type="Proteomes" id="UP000698335">
    <property type="component" value="Unassembled WGS sequence"/>
</dbReference>
<dbReference type="Pfam" id="PF01321">
    <property type="entry name" value="Creatinase_N"/>
    <property type="match status" value="1"/>
</dbReference>
<organism evidence="2 3">
    <name type="scientific">Lancefieldella rimae</name>
    <dbReference type="NCBI Taxonomy" id="1383"/>
    <lineage>
        <taxon>Bacteria</taxon>
        <taxon>Bacillati</taxon>
        <taxon>Actinomycetota</taxon>
        <taxon>Coriobacteriia</taxon>
        <taxon>Coriobacteriales</taxon>
        <taxon>Atopobiaceae</taxon>
        <taxon>Lancefieldella</taxon>
    </lineage>
</organism>
<evidence type="ECO:0000313" key="2">
    <source>
        <dbReference type="EMBL" id="MBF4807507.1"/>
    </source>
</evidence>
<name>A0A930W186_9ACTN</name>
<keyword evidence="2" id="KW-0378">Hydrolase</keyword>
<dbReference type="SUPFAM" id="SSF53092">
    <property type="entry name" value="Creatinase/prolidase N-terminal domain"/>
    <property type="match status" value="1"/>
</dbReference>
<dbReference type="AlphaFoldDB" id="A0A930W186"/>
<proteinExistence type="predicted"/>
<evidence type="ECO:0000259" key="1">
    <source>
        <dbReference type="Pfam" id="PF01321"/>
    </source>
</evidence>
<feature type="domain" description="Creatinase N-terminal" evidence="1">
    <location>
        <begin position="10"/>
        <end position="68"/>
    </location>
</feature>
<sequence>MANAQVGAKRVARFREVMAEKGYDAVVLRHNPDLRWLTDSERTFDFEDAHTAFITSDELYLHTDSRYFGTFKDRLGNDTPWQIDMDNIGHAAWAAQ</sequence>
<dbReference type="InterPro" id="IPR029149">
    <property type="entry name" value="Creatin/AminoP/Spt16_N"/>
</dbReference>
<keyword evidence="2" id="KW-0645">Protease</keyword>
<feature type="non-terminal residue" evidence="2">
    <location>
        <position position="96"/>
    </location>
</feature>
<protein>
    <submittedName>
        <fullName evidence="2">Aminopeptidase P family N-terminal domain-containing protein</fullName>
    </submittedName>
</protein>
<dbReference type="InterPro" id="IPR000587">
    <property type="entry name" value="Creatinase_N"/>
</dbReference>
<dbReference type="GO" id="GO:0004177">
    <property type="term" value="F:aminopeptidase activity"/>
    <property type="evidence" value="ECO:0007669"/>
    <property type="project" value="UniProtKB-KW"/>
</dbReference>
<comment type="caution">
    <text evidence="2">The sequence shown here is derived from an EMBL/GenBank/DDBJ whole genome shotgun (WGS) entry which is preliminary data.</text>
</comment>
<gene>
    <name evidence="2" type="ORF">HXK26_02260</name>
</gene>
<dbReference type="Gene3D" id="3.40.350.10">
    <property type="entry name" value="Creatinase/prolidase N-terminal domain"/>
    <property type="match status" value="1"/>
</dbReference>
<keyword evidence="2" id="KW-0031">Aminopeptidase</keyword>
<evidence type="ECO:0000313" key="3">
    <source>
        <dbReference type="Proteomes" id="UP000698335"/>
    </source>
</evidence>
<accession>A0A930W186</accession>